<organism evidence="4 5">
    <name type="scientific">Moorena producens PAL-8-15-08-1</name>
    <dbReference type="NCBI Taxonomy" id="1458985"/>
    <lineage>
        <taxon>Bacteria</taxon>
        <taxon>Bacillati</taxon>
        <taxon>Cyanobacteriota</taxon>
        <taxon>Cyanophyceae</taxon>
        <taxon>Coleofasciculales</taxon>
        <taxon>Coleofasciculaceae</taxon>
        <taxon>Moorena</taxon>
    </lineage>
</organism>
<protein>
    <submittedName>
        <fullName evidence="4">Ubiquinone biosynthesis protein UbiE</fullName>
    </submittedName>
</protein>
<dbReference type="PANTHER" id="PTHR43861:SF1">
    <property type="entry name" value="TRANS-ACONITATE 2-METHYLTRANSFERASE"/>
    <property type="match status" value="1"/>
</dbReference>
<gene>
    <name evidence="4" type="ORF">BJP34_12330</name>
</gene>
<dbReference type="Pfam" id="PF13649">
    <property type="entry name" value="Methyltransf_25"/>
    <property type="match status" value="1"/>
</dbReference>
<dbReference type="Gene3D" id="3.40.50.150">
    <property type="entry name" value="Vaccinia Virus protein VP39"/>
    <property type="match status" value="1"/>
</dbReference>
<evidence type="ECO:0000256" key="1">
    <source>
        <dbReference type="ARBA" id="ARBA00022603"/>
    </source>
</evidence>
<dbReference type="KEGG" id="mpro:BJP34_12330"/>
<evidence type="ECO:0000313" key="4">
    <source>
        <dbReference type="EMBL" id="AOX00130.1"/>
    </source>
</evidence>
<dbReference type="GO" id="GO:0032259">
    <property type="term" value="P:methylation"/>
    <property type="evidence" value="ECO:0007669"/>
    <property type="project" value="UniProtKB-KW"/>
</dbReference>
<keyword evidence="4" id="KW-0830">Ubiquinone</keyword>
<evidence type="ECO:0000256" key="2">
    <source>
        <dbReference type="ARBA" id="ARBA00022679"/>
    </source>
</evidence>
<reference evidence="5" key="1">
    <citation type="submission" date="2016-10" db="EMBL/GenBank/DDBJ databases">
        <title>Comparative genomics uncovers the prolific and rare metabolic potential of the cyanobacterial genus Moorea.</title>
        <authorList>
            <person name="Leao T."/>
            <person name="Castelao G."/>
            <person name="Korobeynikov A."/>
            <person name="Monroe E.A."/>
            <person name="Podell S."/>
            <person name="Glukhov E."/>
            <person name="Allen E."/>
            <person name="Gerwick W.H."/>
            <person name="Gerwick L."/>
        </authorList>
    </citation>
    <scope>NUCLEOTIDE SEQUENCE [LARGE SCALE GENOMIC DNA]</scope>
    <source>
        <strain evidence="5">PAL-8-15-08-1</strain>
    </source>
</reference>
<dbReference type="STRING" id="1458985.BJP34_12330"/>
<proteinExistence type="predicted"/>
<dbReference type="InterPro" id="IPR041698">
    <property type="entry name" value="Methyltransf_25"/>
</dbReference>
<dbReference type="AlphaFoldDB" id="A0A1D8TR64"/>
<dbReference type="InterPro" id="IPR029063">
    <property type="entry name" value="SAM-dependent_MTases_sf"/>
</dbReference>
<sequence>MKTEQSPNIFESQWQLYQKILTNNYMKHREIYGILHAFLVSYFPTPFSMLDLGCGDASFTAQALANTTIASYKGIDLSEPALEIARDNLNSIPCEQTLIQGDFFEVVSELAQKQQDSFDGILSSFAFHHLSFEQKDGIMAQLSHLLKADGVFILIDIVSTDGETRDAYLRRYLEGVYQDWATLTPEEVSMVEGHILSSDFPETQTTLQSLAHKHDFNRVECLYRDPLNTSQVLCFYKSSAKSPLQLGVG</sequence>
<keyword evidence="2" id="KW-0808">Transferase</keyword>
<keyword evidence="1" id="KW-0489">Methyltransferase</keyword>
<evidence type="ECO:0000259" key="3">
    <source>
        <dbReference type="Pfam" id="PF13649"/>
    </source>
</evidence>
<feature type="domain" description="Methyltransferase" evidence="3">
    <location>
        <begin position="50"/>
        <end position="150"/>
    </location>
</feature>
<dbReference type="CDD" id="cd02440">
    <property type="entry name" value="AdoMet_MTases"/>
    <property type="match status" value="1"/>
</dbReference>
<accession>A0A1D8TR64</accession>
<dbReference type="EMBL" id="CP017599">
    <property type="protein sequence ID" value="AOX00130.1"/>
    <property type="molecule type" value="Genomic_DNA"/>
</dbReference>
<dbReference type="GO" id="GO:0008168">
    <property type="term" value="F:methyltransferase activity"/>
    <property type="evidence" value="ECO:0007669"/>
    <property type="project" value="UniProtKB-KW"/>
</dbReference>
<dbReference type="Proteomes" id="UP000177870">
    <property type="component" value="Chromosome"/>
</dbReference>
<name>A0A1D8TR64_9CYAN</name>
<dbReference type="SUPFAM" id="SSF53335">
    <property type="entry name" value="S-adenosyl-L-methionine-dependent methyltransferases"/>
    <property type="match status" value="1"/>
</dbReference>
<evidence type="ECO:0000313" key="5">
    <source>
        <dbReference type="Proteomes" id="UP000177870"/>
    </source>
</evidence>
<dbReference type="RefSeq" id="WP_070392600.1">
    <property type="nucleotide sequence ID" value="NZ_CP017599.1"/>
</dbReference>
<dbReference type="PANTHER" id="PTHR43861">
    <property type="entry name" value="TRANS-ACONITATE 2-METHYLTRANSFERASE-RELATED"/>
    <property type="match status" value="1"/>
</dbReference>